<dbReference type="GO" id="GO:0015979">
    <property type="term" value="P:photosynthesis"/>
    <property type="evidence" value="ECO:0007669"/>
    <property type="project" value="UniProtKB-KW"/>
</dbReference>
<dbReference type="AlphaFoldDB" id="A0A095SQM5"/>
<feature type="domain" description="Photosynthesis system II assembly factor Ycf48/Hcf136-like" evidence="4">
    <location>
        <begin position="178"/>
        <end position="336"/>
    </location>
</feature>
<dbReference type="SUPFAM" id="SSF50939">
    <property type="entry name" value="Sialidases"/>
    <property type="match status" value="1"/>
</dbReference>
<dbReference type="PANTHER" id="PTHR47199:SF2">
    <property type="entry name" value="PHOTOSYSTEM II STABILITY_ASSEMBLY FACTOR HCF136, CHLOROPLASTIC"/>
    <property type="match status" value="1"/>
</dbReference>
<feature type="region of interest" description="Disordered" evidence="3">
    <location>
        <begin position="136"/>
        <end position="178"/>
    </location>
</feature>
<gene>
    <name evidence="5" type="ORF">Y5S_00291</name>
</gene>
<evidence type="ECO:0000256" key="3">
    <source>
        <dbReference type="SAM" id="MobiDB-lite"/>
    </source>
</evidence>
<dbReference type="GO" id="GO:0009523">
    <property type="term" value="C:photosystem II"/>
    <property type="evidence" value="ECO:0007669"/>
    <property type="project" value="UniProtKB-KW"/>
</dbReference>
<dbReference type="eggNOG" id="COG4447">
    <property type="taxonomic scope" value="Bacteria"/>
</dbReference>
<dbReference type="STRING" id="1177154.Y5S_00291"/>
<dbReference type="Proteomes" id="UP000029444">
    <property type="component" value="Unassembled WGS sequence"/>
</dbReference>
<dbReference type="PANTHER" id="PTHR47199">
    <property type="entry name" value="PHOTOSYSTEM II STABILITY/ASSEMBLY FACTOR HCF136, CHLOROPLASTIC"/>
    <property type="match status" value="1"/>
</dbReference>
<evidence type="ECO:0000256" key="2">
    <source>
        <dbReference type="ARBA" id="ARBA00023276"/>
    </source>
</evidence>
<dbReference type="PATRIC" id="fig|1177154.3.peg.293"/>
<accession>A0A095SQM5</accession>
<proteinExistence type="predicted"/>
<evidence type="ECO:0000313" key="6">
    <source>
        <dbReference type="Proteomes" id="UP000029444"/>
    </source>
</evidence>
<feature type="compositionally biased region" description="Acidic residues" evidence="3">
    <location>
        <begin position="136"/>
        <end position="161"/>
    </location>
</feature>
<keyword evidence="2" id="KW-0604">Photosystem II</keyword>
<feature type="domain" description="Photosynthesis system II assembly factor Ycf48/Hcf136-like" evidence="4">
    <location>
        <begin position="58"/>
        <end position="103"/>
    </location>
</feature>
<reference evidence="5 6" key="1">
    <citation type="submission" date="2012-09" db="EMBL/GenBank/DDBJ databases">
        <title>Genome Sequence of alkane-degrading Bacterium Alcanivorax sp. 19-m-6.</title>
        <authorList>
            <person name="Lai Q."/>
            <person name="Shao Z."/>
        </authorList>
    </citation>
    <scope>NUCLEOTIDE SEQUENCE [LARGE SCALE GENOMIC DNA]</scope>
    <source>
        <strain evidence="5 6">19-m-6</strain>
    </source>
</reference>
<evidence type="ECO:0000256" key="1">
    <source>
        <dbReference type="ARBA" id="ARBA00022531"/>
    </source>
</evidence>
<dbReference type="Pfam" id="PF14870">
    <property type="entry name" value="PSII_BNR"/>
    <property type="match status" value="2"/>
</dbReference>
<dbReference type="InterPro" id="IPR036278">
    <property type="entry name" value="Sialidase_sf"/>
</dbReference>
<comment type="caution">
    <text evidence="5">The sequence shown here is derived from an EMBL/GenBank/DDBJ whole genome shotgun (WGS) entry which is preliminary data.</text>
</comment>
<dbReference type="EMBL" id="ARXV01000001">
    <property type="protein sequence ID" value="KGD66624.1"/>
    <property type="molecule type" value="Genomic_DNA"/>
</dbReference>
<sequence length="374" mass="39365">MVLAVSAALSATAQAEFVASDSPLVKANTYLDLADAGGRVVAVGDRGKILYSDDEGAHWQAAASPTEVLLTSVCFVDARHGWAVGHDALVLGTRDGGETWNVQYSDPLGGDGTEDGALEEAGDMAMDDLSMDDIYGDPYADEEYSDDPYGDDDLYSDDPYAEDQGGGSAGPVDTSGAPLLDVHCESRERAVAVGGYGYYLETTDGGETWSKKPDSLKNGDGWHLYGLSAVSNSSTRYLVGEKGAMFRSLDEGANWERLKSPYSGTFFGATTLSDAKALVYGLQGNIWLTGNRGVSWSKVPSGMSRGINDGTVLADGSVVLVTNAGGILTSHDEGKSFSLRFLPDRESISAVLPREKGGILIAGQGGVRVIEDVK</sequence>
<keyword evidence="1" id="KW-0602">Photosynthesis</keyword>
<evidence type="ECO:0000259" key="4">
    <source>
        <dbReference type="Pfam" id="PF14870"/>
    </source>
</evidence>
<dbReference type="InterPro" id="IPR015943">
    <property type="entry name" value="WD40/YVTN_repeat-like_dom_sf"/>
</dbReference>
<protein>
    <submittedName>
        <fullName evidence="5">BNR repeat-containing protein</fullName>
    </submittedName>
</protein>
<organism evidence="5 6">
    <name type="scientific">Alcanivorax nanhaiticus</name>
    <dbReference type="NCBI Taxonomy" id="1177154"/>
    <lineage>
        <taxon>Bacteria</taxon>
        <taxon>Pseudomonadati</taxon>
        <taxon>Pseudomonadota</taxon>
        <taxon>Gammaproteobacteria</taxon>
        <taxon>Oceanospirillales</taxon>
        <taxon>Alcanivoracaceae</taxon>
        <taxon>Alcanivorax</taxon>
    </lineage>
</organism>
<keyword evidence="6" id="KW-1185">Reference proteome</keyword>
<evidence type="ECO:0000313" key="5">
    <source>
        <dbReference type="EMBL" id="KGD66624.1"/>
    </source>
</evidence>
<dbReference type="InterPro" id="IPR028203">
    <property type="entry name" value="PSII_CF48-like_dom"/>
</dbReference>
<name>A0A095SQM5_9GAMM</name>
<dbReference type="Gene3D" id="2.130.10.10">
    <property type="entry name" value="YVTN repeat-like/Quinoprotein amine dehydrogenase"/>
    <property type="match status" value="2"/>
</dbReference>